<dbReference type="Pfam" id="PF13589">
    <property type="entry name" value="HATPase_c_3"/>
    <property type="match status" value="1"/>
</dbReference>
<evidence type="ECO:0000313" key="4">
    <source>
        <dbReference type="Proteomes" id="UP000473531"/>
    </source>
</evidence>
<gene>
    <name evidence="3" type="ORF">GRI44_11255</name>
</gene>
<reference evidence="3 4" key="1">
    <citation type="submission" date="2019-12" db="EMBL/GenBank/DDBJ databases">
        <title>Genomic-based taxomic classification of the family Erythrobacteraceae.</title>
        <authorList>
            <person name="Xu L."/>
        </authorList>
    </citation>
    <scope>NUCLEOTIDE SEQUENCE [LARGE SCALE GENOMIC DNA]</scope>
    <source>
        <strain evidence="3 4">KCTC 52259</strain>
    </source>
</reference>
<keyword evidence="1" id="KW-0175">Coiled coil</keyword>
<dbReference type="InterPro" id="IPR036890">
    <property type="entry name" value="HATPase_C_sf"/>
</dbReference>
<name>A0A6L7GIC4_9SPHN</name>
<dbReference type="Gene3D" id="3.30.565.10">
    <property type="entry name" value="Histidine kinase-like ATPase, C-terminal domain"/>
    <property type="match status" value="1"/>
</dbReference>
<feature type="region of interest" description="Disordered" evidence="2">
    <location>
        <begin position="395"/>
        <end position="443"/>
    </location>
</feature>
<evidence type="ECO:0000256" key="2">
    <source>
        <dbReference type="SAM" id="MobiDB-lite"/>
    </source>
</evidence>
<evidence type="ECO:0000313" key="3">
    <source>
        <dbReference type="EMBL" id="MXP15325.1"/>
    </source>
</evidence>
<dbReference type="RefSeq" id="WP_160601863.1">
    <property type="nucleotide sequence ID" value="NZ_WTYU01000002.1"/>
</dbReference>
<accession>A0A6L7GIC4</accession>
<feature type="region of interest" description="Disordered" evidence="2">
    <location>
        <begin position="361"/>
        <end position="381"/>
    </location>
</feature>
<sequence>MTDLSVTSHVGRDILQSSALFKHEHQVVWEYVSNGLQYIDAEKPLVRVLIDRKAKSITIIDNGRGMSFDDLHQFFQMHGENIDRATGRPGRGFFGTGKSAAFGIANKLRVTTVKDGKRSTVELSREDIDSPEASSRVPVKVIERDQPVDRHNGTQIDVEDVKLSKIDRGAIIREIERHIAHWPSATVYVDHHKCEFVEPVAAKQFTVSTSGTSFEQRLPAVELVLKIAKAPLEENFRGIAVTSKGVLHETTLAGCEAKHLSKYIFGSIEVPQLADDESGISPFDMSRSMVLNRQNETVRAVMAFIGMNVQQAIDNLEKEERQRKASEDAKKLKQEADKIADIINADFDDWSKQLKKVVADAEGTSDLRDGPSSEGDQSLLTPGDDVLAILSDEEAGVSDIHNDLPKPTPPSDEPRPGPEYEADEEGERQAQEKPASPTNRRKRGGFHVDFLEMGEENARAKYEDASRTILINLDHPQIVAAKRDGGIDDPLFRRMAYEVAFSEYAIGLSAECNNVGWYIDPAEPIVAIRETLNRLSRAAASLYQ</sequence>
<feature type="coiled-coil region" evidence="1">
    <location>
        <begin position="309"/>
        <end position="336"/>
    </location>
</feature>
<dbReference type="AlphaFoldDB" id="A0A6L7GIC4"/>
<keyword evidence="4" id="KW-1185">Reference proteome</keyword>
<dbReference type="SUPFAM" id="SSF55874">
    <property type="entry name" value="ATPase domain of HSP90 chaperone/DNA topoisomerase II/histidine kinase"/>
    <property type="match status" value="1"/>
</dbReference>
<proteinExistence type="predicted"/>
<dbReference type="EMBL" id="WTYU01000002">
    <property type="protein sequence ID" value="MXP15325.1"/>
    <property type="molecule type" value="Genomic_DNA"/>
</dbReference>
<comment type="caution">
    <text evidence="3">The sequence shown here is derived from an EMBL/GenBank/DDBJ whole genome shotgun (WGS) entry which is preliminary data.</text>
</comment>
<protein>
    <recommendedName>
        <fullName evidence="5">ATP-binding protein</fullName>
    </recommendedName>
</protein>
<dbReference type="OrthoDB" id="9813438at2"/>
<organism evidence="3 4">
    <name type="scientific">Allopontixanthobacter confluentis</name>
    <dbReference type="NCBI Taxonomy" id="1849021"/>
    <lineage>
        <taxon>Bacteria</taxon>
        <taxon>Pseudomonadati</taxon>
        <taxon>Pseudomonadota</taxon>
        <taxon>Alphaproteobacteria</taxon>
        <taxon>Sphingomonadales</taxon>
        <taxon>Erythrobacteraceae</taxon>
        <taxon>Allopontixanthobacter</taxon>
    </lineage>
</organism>
<evidence type="ECO:0008006" key="5">
    <source>
        <dbReference type="Google" id="ProtNLM"/>
    </source>
</evidence>
<evidence type="ECO:0000256" key="1">
    <source>
        <dbReference type="SAM" id="Coils"/>
    </source>
</evidence>
<dbReference type="Proteomes" id="UP000473531">
    <property type="component" value="Unassembled WGS sequence"/>
</dbReference>